<dbReference type="GO" id="GO:0010181">
    <property type="term" value="F:FMN binding"/>
    <property type="evidence" value="ECO:0007669"/>
    <property type="project" value="InterPro"/>
</dbReference>
<dbReference type="AlphaFoldDB" id="A0A0F1A3F4"/>
<protein>
    <recommendedName>
        <fullName evidence="4">Flavin reductase like domain-containing protein</fullName>
    </recommendedName>
</protein>
<proteinExistence type="inferred from homology"/>
<reference evidence="5 6" key="1">
    <citation type="submission" date="2015-03" db="EMBL/GenBank/DDBJ databases">
        <authorList>
            <person name="McCorrison J."/>
            <person name="Sanka R."/>
            <person name="Adams M."/>
            <person name="Brinkac L."/>
            <person name="Nierman W."/>
            <person name="Sutton G."/>
            <person name="Nelson K."/>
            <person name="Kiedrowski L."/>
            <person name="Guerrero D."/>
            <person name="Bonomo R."/>
        </authorList>
    </citation>
    <scope>NUCLEOTIDE SEQUENCE [LARGE SCALE GENOMIC DNA]</scope>
    <source>
        <strain evidence="5 6">35699</strain>
    </source>
</reference>
<accession>A0A0F1A3F4</accession>
<dbReference type="Gene3D" id="2.30.110.10">
    <property type="entry name" value="Electron Transport, Fmn-binding Protein, Chain A"/>
    <property type="match status" value="1"/>
</dbReference>
<evidence type="ECO:0000256" key="2">
    <source>
        <dbReference type="ARBA" id="ARBA00022630"/>
    </source>
</evidence>
<dbReference type="EMBL" id="JZYX01000076">
    <property type="protein sequence ID" value="KJN16332.1"/>
    <property type="molecule type" value="Genomic_DNA"/>
</dbReference>
<comment type="caution">
    <text evidence="5">The sequence shown here is derived from an EMBL/GenBank/DDBJ whole genome shotgun (WGS) entry which is preliminary data.</text>
</comment>
<evidence type="ECO:0000313" key="6">
    <source>
        <dbReference type="Proteomes" id="UP000033352"/>
    </source>
</evidence>
<dbReference type="InterPro" id="IPR052174">
    <property type="entry name" value="Flavoredoxin"/>
</dbReference>
<feature type="domain" description="Flavin reductase like" evidence="4">
    <location>
        <begin position="13"/>
        <end position="191"/>
    </location>
</feature>
<dbReference type="PANTHER" id="PTHR43567">
    <property type="entry name" value="FLAVOREDOXIN-RELATED-RELATED"/>
    <property type="match status" value="1"/>
</dbReference>
<dbReference type="InterPro" id="IPR002563">
    <property type="entry name" value="Flavin_Rdtase-like_dom"/>
</dbReference>
<dbReference type="Pfam" id="PF01613">
    <property type="entry name" value="Flavin_Reduct"/>
    <property type="match status" value="1"/>
</dbReference>
<dbReference type="GO" id="GO:0016646">
    <property type="term" value="F:oxidoreductase activity, acting on the CH-NH group of donors, NAD or NADP as acceptor"/>
    <property type="evidence" value="ECO:0007669"/>
    <property type="project" value="UniProtKB-ARBA"/>
</dbReference>
<dbReference type="OrthoDB" id="5946411at2"/>
<sequence>MKTQQVDFASLYFGTPVAIISSQNPDGSTNLSPISSWWILDQNIVFGLGTDGKCYENIKDNTGIVLNIPDSRLWPNIEALANKTGKASLTEWKKKMGYIFEQDKFSCANFHKMKSETVNAVRIKECPIQIEATVCGISPLAGSRESLVSVDATITCVHISETLLIHTGKGLKFNVEKWQPLYYLFRHYFSLGARLGHNFRCDE</sequence>
<name>A0A0F1A3F4_9ENTR</name>
<dbReference type="PATRIC" id="fig|1619248.3.peg.4776"/>
<gene>
    <name evidence="5" type="ORF">SS37_23915</name>
</gene>
<dbReference type="Proteomes" id="UP000033352">
    <property type="component" value="Unassembled WGS sequence"/>
</dbReference>
<evidence type="ECO:0000313" key="5">
    <source>
        <dbReference type="EMBL" id="KJN16332.1"/>
    </source>
</evidence>
<dbReference type="InterPro" id="IPR012349">
    <property type="entry name" value="Split_barrel_FMN-bd"/>
</dbReference>
<comment type="cofactor">
    <cofactor evidence="1">
        <name>FMN</name>
        <dbReference type="ChEBI" id="CHEBI:58210"/>
    </cofactor>
</comment>
<evidence type="ECO:0000256" key="1">
    <source>
        <dbReference type="ARBA" id="ARBA00001917"/>
    </source>
</evidence>
<dbReference type="RefSeq" id="WP_045286826.1">
    <property type="nucleotide sequence ID" value="NZ_JZYX01000076.1"/>
</dbReference>
<comment type="similarity">
    <text evidence="3">Belongs to the flavoredoxin family.</text>
</comment>
<keyword evidence="2" id="KW-0285">Flavoprotein</keyword>
<evidence type="ECO:0000259" key="4">
    <source>
        <dbReference type="Pfam" id="PF01613"/>
    </source>
</evidence>
<evidence type="ECO:0000256" key="3">
    <source>
        <dbReference type="ARBA" id="ARBA00038054"/>
    </source>
</evidence>
<organism evidence="5 6">
    <name type="scientific">Enterobacter sichuanensis</name>
    <dbReference type="NCBI Taxonomy" id="2071710"/>
    <lineage>
        <taxon>Bacteria</taxon>
        <taxon>Pseudomonadati</taxon>
        <taxon>Pseudomonadota</taxon>
        <taxon>Gammaproteobacteria</taxon>
        <taxon>Enterobacterales</taxon>
        <taxon>Enterobacteriaceae</taxon>
        <taxon>Enterobacter</taxon>
        <taxon>Enterobacter cloacae complex</taxon>
    </lineage>
</organism>
<dbReference type="SUPFAM" id="SSF50475">
    <property type="entry name" value="FMN-binding split barrel"/>
    <property type="match status" value="1"/>
</dbReference>
<dbReference type="PANTHER" id="PTHR43567:SF1">
    <property type="entry name" value="FLAVOREDOXIN"/>
    <property type="match status" value="1"/>
</dbReference>